<reference evidence="2 3" key="1">
    <citation type="submission" date="2017-11" db="EMBL/GenBank/DDBJ databases">
        <title>Taxonomic description and genome sequences of Spirosoma HA7 sp. nov., isolated from pollen microhabitat of Corylus avellana.</title>
        <authorList>
            <person name="Ambika Manirajan B."/>
            <person name="Suarez C."/>
            <person name="Ratering S."/>
            <person name="Geissler-Plaum R."/>
            <person name="Cardinale M."/>
            <person name="Sylvia S."/>
        </authorList>
    </citation>
    <scope>NUCLEOTIDE SEQUENCE [LARGE SCALE GENOMIC DNA]</scope>
    <source>
        <strain evidence="2 3">HA7</strain>
    </source>
</reference>
<dbReference type="PANTHER" id="PTHR30272:SF1">
    <property type="entry name" value="3-HYDROXYACYL-[ACYL-CARRIER-PROTEIN] DEHYDRATASE"/>
    <property type="match status" value="1"/>
</dbReference>
<dbReference type="InterPro" id="IPR013114">
    <property type="entry name" value="FabA_FabZ"/>
</dbReference>
<dbReference type="InterPro" id="IPR029069">
    <property type="entry name" value="HotDog_dom_sf"/>
</dbReference>
<evidence type="ECO:0008006" key="4">
    <source>
        <dbReference type="Google" id="ProtNLM"/>
    </source>
</evidence>
<dbReference type="GO" id="GO:0016829">
    <property type="term" value="F:lyase activity"/>
    <property type="evidence" value="ECO:0007669"/>
    <property type="project" value="UniProtKB-KW"/>
</dbReference>
<protein>
    <recommendedName>
        <fullName evidence="4">Beta-hydroxyacyl-ACP dehydratase</fullName>
    </recommendedName>
</protein>
<dbReference type="KEGG" id="spir:CWM47_22835"/>
<dbReference type="AlphaFoldDB" id="A0A2K8Z3L9"/>
<keyword evidence="3" id="KW-1185">Reference proteome</keyword>
<dbReference type="CDD" id="cd00493">
    <property type="entry name" value="FabA_FabZ"/>
    <property type="match status" value="1"/>
</dbReference>
<dbReference type="OrthoDB" id="9772788at2"/>
<dbReference type="Pfam" id="PF07977">
    <property type="entry name" value="FabA"/>
    <property type="match status" value="1"/>
</dbReference>
<name>A0A2K8Z3L9_9BACT</name>
<accession>A0A2K8Z3L9</accession>
<dbReference type="SUPFAM" id="SSF54637">
    <property type="entry name" value="Thioesterase/thiol ester dehydrase-isomerase"/>
    <property type="match status" value="1"/>
</dbReference>
<sequence length="154" mass="16864">MLTTTALPHPAELLPHRHPMLLLDTIQTYTPGESVTAATFVHPETIFFEGHFPGEPILPGVILVEMMFQTCGLFGRLEGLQNAQAGEVRQIKSGRAIKIDTLTFNEPVLPNDHLLITAVFSHKLLNFSVFNARVDIAGRGRTAARGTVTVLINP</sequence>
<dbReference type="RefSeq" id="WP_100990495.1">
    <property type="nucleotide sequence ID" value="NZ_CP025096.1"/>
</dbReference>
<dbReference type="Proteomes" id="UP000232883">
    <property type="component" value="Chromosome"/>
</dbReference>
<dbReference type="Gene3D" id="3.10.129.10">
    <property type="entry name" value="Hotdog Thioesterase"/>
    <property type="match status" value="1"/>
</dbReference>
<dbReference type="EMBL" id="CP025096">
    <property type="protein sequence ID" value="AUD04429.1"/>
    <property type="molecule type" value="Genomic_DNA"/>
</dbReference>
<dbReference type="PANTHER" id="PTHR30272">
    <property type="entry name" value="3-HYDROXYACYL-[ACYL-CARRIER-PROTEIN] DEHYDRATASE"/>
    <property type="match status" value="1"/>
</dbReference>
<keyword evidence="1" id="KW-0456">Lyase</keyword>
<organism evidence="2 3">
    <name type="scientific">Spirosoma pollinicola</name>
    <dbReference type="NCBI Taxonomy" id="2057025"/>
    <lineage>
        <taxon>Bacteria</taxon>
        <taxon>Pseudomonadati</taxon>
        <taxon>Bacteroidota</taxon>
        <taxon>Cytophagia</taxon>
        <taxon>Cytophagales</taxon>
        <taxon>Cytophagaceae</taxon>
        <taxon>Spirosoma</taxon>
    </lineage>
</organism>
<evidence type="ECO:0000313" key="2">
    <source>
        <dbReference type="EMBL" id="AUD04429.1"/>
    </source>
</evidence>
<evidence type="ECO:0000256" key="1">
    <source>
        <dbReference type="ARBA" id="ARBA00023239"/>
    </source>
</evidence>
<proteinExistence type="predicted"/>
<evidence type="ECO:0000313" key="3">
    <source>
        <dbReference type="Proteomes" id="UP000232883"/>
    </source>
</evidence>
<gene>
    <name evidence="2" type="ORF">CWM47_22835</name>
</gene>